<evidence type="ECO:0000313" key="1">
    <source>
        <dbReference type="EMBL" id="HIR57248.1"/>
    </source>
</evidence>
<proteinExistence type="predicted"/>
<dbReference type="AlphaFoldDB" id="A0A9D1J1F5"/>
<organism evidence="1 2">
    <name type="scientific">Candidatus Gallacutalibacter pullicola</name>
    <dbReference type="NCBI Taxonomy" id="2840830"/>
    <lineage>
        <taxon>Bacteria</taxon>
        <taxon>Bacillati</taxon>
        <taxon>Bacillota</taxon>
        <taxon>Clostridia</taxon>
        <taxon>Eubacteriales</taxon>
        <taxon>Candidatus Gallacutalibacter</taxon>
    </lineage>
</organism>
<reference evidence="1" key="2">
    <citation type="journal article" date="2021" name="PeerJ">
        <title>Extensive microbial diversity within the chicken gut microbiome revealed by metagenomics and culture.</title>
        <authorList>
            <person name="Gilroy R."/>
            <person name="Ravi A."/>
            <person name="Getino M."/>
            <person name="Pursley I."/>
            <person name="Horton D.L."/>
            <person name="Alikhan N.F."/>
            <person name="Baker D."/>
            <person name="Gharbi K."/>
            <person name="Hall N."/>
            <person name="Watson M."/>
            <person name="Adriaenssens E.M."/>
            <person name="Foster-Nyarko E."/>
            <person name="Jarju S."/>
            <person name="Secka A."/>
            <person name="Antonio M."/>
            <person name="Oren A."/>
            <person name="Chaudhuri R.R."/>
            <person name="La Ragione R."/>
            <person name="Hildebrand F."/>
            <person name="Pallen M.J."/>
        </authorList>
    </citation>
    <scope>NUCLEOTIDE SEQUENCE</scope>
    <source>
        <strain evidence="1">ChiSjej1B19-7085</strain>
    </source>
</reference>
<reference evidence="1" key="1">
    <citation type="submission" date="2020-10" db="EMBL/GenBank/DDBJ databases">
        <authorList>
            <person name="Gilroy R."/>
        </authorList>
    </citation>
    <scope>NUCLEOTIDE SEQUENCE</scope>
    <source>
        <strain evidence="1">ChiSjej1B19-7085</strain>
    </source>
</reference>
<evidence type="ECO:0000313" key="2">
    <source>
        <dbReference type="Proteomes" id="UP000886785"/>
    </source>
</evidence>
<gene>
    <name evidence="1" type="ORF">IAA54_06230</name>
</gene>
<protein>
    <submittedName>
        <fullName evidence="1">Uncharacterized protein</fullName>
    </submittedName>
</protein>
<dbReference type="EMBL" id="DVHF01000073">
    <property type="protein sequence ID" value="HIR57248.1"/>
    <property type="molecule type" value="Genomic_DNA"/>
</dbReference>
<comment type="caution">
    <text evidence="1">The sequence shown here is derived from an EMBL/GenBank/DDBJ whole genome shotgun (WGS) entry which is preliminary data.</text>
</comment>
<dbReference type="Proteomes" id="UP000886785">
    <property type="component" value="Unassembled WGS sequence"/>
</dbReference>
<name>A0A9D1J1F5_9FIRM</name>
<accession>A0A9D1J1F5</accession>
<sequence>MIPCRVSCPHFCEGCHKTCATWKRFQEQQVLVRRRKKAYLDYHKEVCNTIIRQCYRLQPYQIFR</sequence>